<dbReference type="GO" id="GO:0010468">
    <property type="term" value="P:regulation of gene expression"/>
    <property type="evidence" value="ECO:0007669"/>
    <property type="project" value="TreeGrafter"/>
</dbReference>
<dbReference type="InterPro" id="IPR009045">
    <property type="entry name" value="Zn_M74/Hedgehog-like"/>
</dbReference>
<dbReference type="Gene3D" id="3.30.1380.10">
    <property type="match status" value="1"/>
</dbReference>
<comment type="subcellular location">
    <subcellularLocation>
        <location evidence="1">Cell membrane</location>
        <topology evidence="1">Lipid-anchor</topology>
    </subcellularLocation>
</comment>
<comment type="function">
    <text evidence="18">The C-terminal part of the hedgehog protein precursor displays an autoproteolysis activity that results in the cleavage of the full-length protein into two parts (N-product and C-product). In addition, the C-terminal part displays a cholesterol transferase activity that results by the covalent attachment of a cholesterol moiety to the C-terminal of the newly generated N-product. Once cleaved, the C-product has no signaling activity and diffuses from the cell.</text>
</comment>
<feature type="domain" description="Hint" evidence="21">
    <location>
        <begin position="98"/>
        <end position="209"/>
    </location>
</feature>
<dbReference type="SUPFAM" id="SSF51294">
    <property type="entry name" value="Hedgehog/intein (Hint) domain"/>
    <property type="match status" value="1"/>
</dbReference>
<dbReference type="InterPro" id="IPR003586">
    <property type="entry name" value="Hint_dom_C"/>
</dbReference>
<evidence type="ECO:0000256" key="11">
    <source>
        <dbReference type="ARBA" id="ARBA00022801"/>
    </source>
</evidence>
<keyword evidence="6" id="KW-0645">Protease</keyword>
<dbReference type="GO" id="GO:0007224">
    <property type="term" value="P:smoothened signaling pathway"/>
    <property type="evidence" value="ECO:0007669"/>
    <property type="project" value="TreeGrafter"/>
</dbReference>
<evidence type="ECO:0000256" key="13">
    <source>
        <dbReference type="ARBA" id="ARBA00022837"/>
    </source>
</evidence>
<dbReference type="GO" id="GO:0007267">
    <property type="term" value="P:cell-cell signaling"/>
    <property type="evidence" value="ECO:0007669"/>
    <property type="project" value="InterPro"/>
</dbReference>
<dbReference type="GO" id="GO:0009653">
    <property type="term" value="P:anatomical structure morphogenesis"/>
    <property type="evidence" value="ECO:0007669"/>
    <property type="project" value="UniProtKB-KW"/>
</dbReference>
<dbReference type="PANTHER" id="PTHR11889:SF31">
    <property type="entry name" value="PROTEIN HEDGEHOG"/>
    <property type="match status" value="1"/>
</dbReference>
<dbReference type="OMA" id="APAVRGC"/>
<dbReference type="SMART" id="SM00306">
    <property type="entry name" value="HintN"/>
    <property type="match status" value="1"/>
</dbReference>
<evidence type="ECO:0000259" key="20">
    <source>
        <dbReference type="SMART" id="SM00305"/>
    </source>
</evidence>
<dbReference type="EMBL" id="VCGU01000010">
    <property type="protein sequence ID" value="TRY69193.1"/>
    <property type="molecule type" value="Genomic_DNA"/>
</dbReference>
<keyword evidence="11" id="KW-0378">Hydrolase</keyword>
<dbReference type="GO" id="GO:0005615">
    <property type="term" value="C:extracellular space"/>
    <property type="evidence" value="ECO:0007669"/>
    <property type="project" value="TreeGrafter"/>
</dbReference>
<dbReference type="InterPro" id="IPR050387">
    <property type="entry name" value="Hedgehog_Signaling"/>
</dbReference>
<evidence type="ECO:0000256" key="19">
    <source>
        <dbReference type="ARBA" id="ARBA00048589"/>
    </source>
</evidence>
<dbReference type="GO" id="GO:0005509">
    <property type="term" value="F:calcium ion binding"/>
    <property type="evidence" value="ECO:0007669"/>
    <property type="project" value="TreeGrafter"/>
</dbReference>
<evidence type="ECO:0000256" key="5">
    <source>
        <dbReference type="ARBA" id="ARBA00022475"/>
    </source>
</evidence>
<dbReference type="CDD" id="cd00081">
    <property type="entry name" value="Hint"/>
    <property type="match status" value="1"/>
</dbReference>
<dbReference type="GO" id="GO:0005113">
    <property type="term" value="F:patched binding"/>
    <property type="evidence" value="ECO:0007669"/>
    <property type="project" value="TreeGrafter"/>
</dbReference>
<comment type="catalytic activity">
    <reaction evidence="19">
        <text>glycyl-L-cysteinyl-[protein] + cholesterol + H(+) = [protein]-C-terminal glycyl cholesterol ester + N-terminal L-cysteinyl-[protein]</text>
        <dbReference type="Rhea" id="RHEA:59504"/>
        <dbReference type="Rhea" id="RHEA-COMP:12707"/>
        <dbReference type="Rhea" id="RHEA-COMP:15369"/>
        <dbReference type="Rhea" id="RHEA-COMP:15374"/>
        <dbReference type="ChEBI" id="CHEBI:15378"/>
        <dbReference type="ChEBI" id="CHEBI:16113"/>
        <dbReference type="ChEBI" id="CHEBI:65250"/>
        <dbReference type="ChEBI" id="CHEBI:143135"/>
        <dbReference type="ChEBI" id="CHEBI:143140"/>
    </reaction>
    <physiologicalReaction direction="left-to-right" evidence="19">
        <dbReference type="Rhea" id="RHEA:59505"/>
    </physiologicalReaction>
</comment>
<evidence type="ECO:0000256" key="14">
    <source>
        <dbReference type="ARBA" id="ARBA00023136"/>
    </source>
</evidence>
<evidence type="ECO:0000256" key="7">
    <source>
        <dbReference type="ARBA" id="ARBA00022679"/>
    </source>
</evidence>
<dbReference type="GO" id="GO:0001708">
    <property type="term" value="P:cell fate specification"/>
    <property type="evidence" value="ECO:0007669"/>
    <property type="project" value="TreeGrafter"/>
</dbReference>
<keyword evidence="7" id="KW-0808">Transferase</keyword>
<dbReference type="Proteomes" id="UP000318571">
    <property type="component" value="Chromosome 1"/>
</dbReference>
<evidence type="ECO:0000313" key="22">
    <source>
        <dbReference type="EMBL" id="TRY69193.1"/>
    </source>
</evidence>
<dbReference type="Gene3D" id="2.170.16.10">
    <property type="entry name" value="Hedgehog/Intein (Hint) domain"/>
    <property type="match status" value="1"/>
</dbReference>
<dbReference type="GO" id="GO:0016540">
    <property type="term" value="P:protein autoprocessing"/>
    <property type="evidence" value="ECO:0007669"/>
    <property type="project" value="InterPro"/>
</dbReference>
<evidence type="ECO:0000313" key="23">
    <source>
        <dbReference type="Proteomes" id="UP000318571"/>
    </source>
</evidence>
<name>A0A553NUT8_TIGCA</name>
<dbReference type="GO" id="GO:0008233">
    <property type="term" value="F:peptidase activity"/>
    <property type="evidence" value="ECO:0007669"/>
    <property type="project" value="UniProtKB-KW"/>
</dbReference>
<dbReference type="Pfam" id="PF01079">
    <property type="entry name" value="Hint"/>
    <property type="match status" value="1"/>
</dbReference>
<reference evidence="22 23" key="1">
    <citation type="journal article" date="2018" name="Nat. Ecol. Evol.">
        <title>Genomic signatures of mitonuclear coevolution across populations of Tigriopus californicus.</title>
        <authorList>
            <person name="Barreto F.S."/>
            <person name="Watson E.T."/>
            <person name="Lima T.G."/>
            <person name="Willett C.S."/>
            <person name="Edmands S."/>
            <person name="Li W."/>
            <person name="Burton R.S."/>
        </authorList>
    </citation>
    <scope>NUCLEOTIDE SEQUENCE [LARGE SCALE GENOMIC DNA]</scope>
    <source>
        <strain evidence="22 23">San Diego</strain>
    </source>
</reference>
<dbReference type="InterPro" id="IPR001767">
    <property type="entry name" value="Hedgehog_Hint"/>
</dbReference>
<evidence type="ECO:0000256" key="16">
    <source>
        <dbReference type="ARBA" id="ARBA00023288"/>
    </source>
</evidence>
<keyword evidence="15" id="KW-0564">Palmitate</keyword>
<dbReference type="STRING" id="6832.A0A553NUT8"/>
<keyword evidence="14" id="KW-0472">Membrane</keyword>
<dbReference type="InterPro" id="IPR000320">
    <property type="entry name" value="Hedgehog_signalling_dom"/>
</dbReference>
<keyword evidence="23" id="KW-1185">Reference proteome</keyword>
<comment type="caution">
    <text evidence="22">The sequence shown here is derived from an EMBL/GenBank/DDBJ whole genome shotgun (WGS) entry which is preliminary data.</text>
</comment>
<evidence type="ECO:0000256" key="12">
    <source>
        <dbReference type="ARBA" id="ARBA00022813"/>
    </source>
</evidence>
<evidence type="ECO:0000256" key="10">
    <source>
        <dbReference type="ARBA" id="ARBA00022729"/>
    </source>
</evidence>
<dbReference type="InterPro" id="IPR006141">
    <property type="entry name" value="Intein_N"/>
</dbReference>
<evidence type="ECO:0000256" key="8">
    <source>
        <dbReference type="ARBA" id="ARBA00022716"/>
    </source>
</evidence>
<dbReference type="FunFam" id="2.170.16.10:FF:000001">
    <property type="entry name" value="Indian hedgehog"/>
    <property type="match status" value="1"/>
</dbReference>
<evidence type="ECO:0000259" key="21">
    <source>
        <dbReference type="SMART" id="SM00306"/>
    </source>
</evidence>
<feature type="domain" description="Hint" evidence="20">
    <location>
        <begin position="211"/>
        <end position="255"/>
    </location>
</feature>
<dbReference type="PROSITE" id="PS50817">
    <property type="entry name" value="INTEIN_N_TER"/>
    <property type="match status" value="1"/>
</dbReference>
<evidence type="ECO:0000256" key="1">
    <source>
        <dbReference type="ARBA" id="ARBA00004193"/>
    </source>
</evidence>
<dbReference type="GO" id="GO:0016740">
    <property type="term" value="F:transferase activity"/>
    <property type="evidence" value="ECO:0007669"/>
    <property type="project" value="UniProtKB-KW"/>
</dbReference>
<keyword evidence="4" id="KW-0217">Developmental protein</keyword>
<evidence type="ECO:0000256" key="3">
    <source>
        <dbReference type="ARBA" id="ARBA00021970"/>
    </source>
</evidence>
<dbReference type="GO" id="GO:0048731">
    <property type="term" value="P:system development"/>
    <property type="evidence" value="ECO:0007669"/>
    <property type="project" value="UniProtKB-ARBA"/>
</dbReference>
<dbReference type="PRINTS" id="PR00632">
    <property type="entry name" value="SONICHHOG"/>
</dbReference>
<keyword evidence="12" id="KW-0068">Autocatalytic cleavage</keyword>
<dbReference type="FunFam" id="3.30.1380.10:FF:000005">
    <property type="entry name" value="Sonic hedgehog signaling molecule"/>
    <property type="match status" value="1"/>
</dbReference>
<dbReference type="InterPro" id="IPR001657">
    <property type="entry name" value="Hedgehog"/>
</dbReference>
<keyword evidence="10" id="KW-0732">Signal</keyword>
<dbReference type="GO" id="GO:0007367">
    <property type="term" value="P:segment polarity determination"/>
    <property type="evidence" value="ECO:0007669"/>
    <property type="project" value="UniProtKB-KW"/>
</dbReference>
<comment type="similarity">
    <text evidence="2">Belongs to the hedgehog family.</text>
</comment>
<evidence type="ECO:0000256" key="15">
    <source>
        <dbReference type="ARBA" id="ARBA00023139"/>
    </source>
</evidence>
<evidence type="ECO:0000256" key="4">
    <source>
        <dbReference type="ARBA" id="ARBA00022473"/>
    </source>
</evidence>
<dbReference type="InterPro" id="IPR036844">
    <property type="entry name" value="Hint_dom_sf"/>
</dbReference>
<organism evidence="22 23">
    <name type="scientific">Tigriopus californicus</name>
    <name type="common">Marine copepod</name>
    <dbReference type="NCBI Taxonomy" id="6832"/>
    <lineage>
        <taxon>Eukaryota</taxon>
        <taxon>Metazoa</taxon>
        <taxon>Ecdysozoa</taxon>
        <taxon>Arthropoda</taxon>
        <taxon>Crustacea</taxon>
        <taxon>Multicrustacea</taxon>
        <taxon>Hexanauplia</taxon>
        <taxon>Copepoda</taxon>
        <taxon>Harpacticoida</taxon>
        <taxon>Harpacticidae</taxon>
        <taxon>Tigriopus</taxon>
    </lineage>
</organism>
<keyword evidence="17" id="KW-0504">Morphogen</keyword>
<dbReference type="GO" id="GO:0005886">
    <property type="term" value="C:plasma membrane"/>
    <property type="evidence" value="ECO:0007669"/>
    <property type="project" value="UniProtKB-SubCell"/>
</dbReference>
<evidence type="ECO:0000256" key="17">
    <source>
        <dbReference type="ARBA" id="ARBA00023301"/>
    </source>
</evidence>
<dbReference type="GO" id="GO:0016015">
    <property type="term" value="F:morphogen activity"/>
    <property type="evidence" value="ECO:0007669"/>
    <property type="project" value="UniProtKB-KW"/>
</dbReference>
<keyword evidence="9" id="KW-0479">Metal-binding</keyword>
<protein>
    <recommendedName>
        <fullName evidence="3">Protein hedgehog</fullName>
    </recommendedName>
</protein>
<accession>A0A553NUT8</accession>
<keyword evidence="5" id="KW-1003">Cell membrane</keyword>
<dbReference type="SMART" id="SM00305">
    <property type="entry name" value="HintC"/>
    <property type="match status" value="1"/>
</dbReference>
<keyword evidence="8" id="KW-0709">Segmentation polarity protein</keyword>
<keyword evidence="16" id="KW-0449">Lipoprotein</keyword>
<dbReference type="AlphaFoldDB" id="A0A553NUT8"/>
<proteinExistence type="inferred from homology"/>
<evidence type="ECO:0000256" key="6">
    <source>
        <dbReference type="ARBA" id="ARBA00022670"/>
    </source>
</evidence>
<gene>
    <name evidence="22" type="ORF">TCAL_06825</name>
</gene>
<dbReference type="Pfam" id="PF01085">
    <property type="entry name" value="HH_signal"/>
    <property type="match status" value="1"/>
</dbReference>
<dbReference type="SUPFAM" id="SSF55166">
    <property type="entry name" value="Hedgehog/DD-peptidase"/>
    <property type="match status" value="1"/>
</dbReference>
<evidence type="ECO:0000256" key="2">
    <source>
        <dbReference type="ARBA" id="ARBA00010649"/>
    </source>
</evidence>
<evidence type="ECO:0000256" key="18">
    <source>
        <dbReference type="ARBA" id="ARBA00045369"/>
    </source>
</evidence>
<dbReference type="GO" id="GO:0016539">
    <property type="term" value="P:intein-mediated protein splicing"/>
    <property type="evidence" value="ECO:0007669"/>
    <property type="project" value="InterPro"/>
</dbReference>
<keyword evidence="13" id="KW-0106">Calcium</keyword>
<dbReference type="InterPro" id="IPR003587">
    <property type="entry name" value="Hint_dom_N"/>
</dbReference>
<evidence type="ECO:0000256" key="9">
    <source>
        <dbReference type="ARBA" id="ARBA00022723"/>
    </source>
</evidence>
<sequence>MTRRCLEKLNTLAISVMNQWPGVRLRVTEAWDEDAHHSHQSLHYEGRAVDITTSDRDRTKYGLLARLAVEAGFDWVYYESKSHIHASCKTEATDKSMGGCFPEKSWVRTAYGKKLRLDHLDVGDEILCIDQNGQFKLSPVIAFLHKSPNENQTFLQIETDSGHTLSITPKHLIFVPEHNHINDVEQSGSSIVAQMAKEVQIGQDILIQHNAKQFRSAKVVQINVVIEKGLYAPLTEEGTVIVNDILASSYSHVHSHSLAHASFLPMRLFYNLRSHYSTGRANRLSSSEHSEIIENTVEGIHWYARGLSYLGALFLDEDWAS</sequence>
<dbReference type="PANTHER" id="PTHR11889">
    <property type="entry name" value="HEDGEHOG"/>
    <property type="match status" value="1"/>
</dbReference>